<dbReference type="AlphaFoldDB" id="A0A5J4V8Z4"/>
<protein>
    <submittedName>
        <fullName evidence="1">Uncharacterized protein</fullName>
    </submittedName>
</protein>
<reference evidence="1 2" key="1">
    <citation type="submission" date="2019-03" db="EMBL/GenBank/DDBJ databases">
        <title>Single cell metagenomics reveals metabolic interactions within the superorganism composed of flagellate Streblomastix strix and complex community of Bacteroidetes bacteria on its surface.</title>
        <authorList>
            <person name="Treitli S.C."/>
            <person name="Kolisko M."/>
            <person name="Husnik F."/>
            <person name="Keeling P."/>
            <person name="Hampl V."/>
        </authorList>
    </citation>
    <scope>NUCLEOTIDE SEQUENCE [LARGE SCALE GENOMIC DNA]</scope>
    <source>
        <strain evidence="1">ST1C</strain>
    </source>
</reference>
<name>A0A5J4V8Z4_9EUKA</name>
<evidence type="ECO:0000313" key="2">
    <source>
        <dbReference type="Proteomes" id="UP000324800"/>
    </source>
</evidence>
<proteinExistence type="predicted"/>
<comment type="caution">
    <text evidence="1">The sequence shown here is derived from an EMBL/GenBank/DDBJ whole genome shotgun (WGS) entry which is preliminary data.</text>
</comment>
<sequence length="114" mass="12710">MLAWKLATDDSFMHGYNSSKMGARTNIQVTLQGNLTPGIVDSELIKLTPDENQNNYIQFVATRAFLTPTNAQITPQMHYICDTIIRFTFDDAPEPQVLNFEIIGKIGGTMVRSG</sequence>
<dbReference type="EMBL" id="SNRW01008793">
    <property type="protein sequence ID" value="KAA6378973.1"/>
    <property type="molecule type" value="Genomic_DNA"/>
</dbReference>
<evidence type="ECO:0000313" key="1">
    <source>
        <dbReference type="EMBL" id="KAA6378973.1"/>
    </source>
</evidence>
<gene>
    <name evidence="1" type="ORF">EZS28_025499</name>
</gene>
<organism evidence="1 2">
    <name type="scientific">Streblomastix strix</name>
    <dbReference type="NCBI Taxonomy" id="222440"/>
    <lineage>
        <taxon>Eukaryota</taxon>
        <taxon>Metamonada</taxon>
        <taxon>Preaxostyla</taxon>
        <taxon>Oxymonadida</taxon>
        <taxon>Streblomastigidae</taxon>
        <taxon>Streblomastix</taxon>
    </lineage>
</organism>
<dbReference type="Proteomes" id="UP000324800">
    <property type="component" value="Unassembled WGS sequence"/>
</dbReference>
<accession>A0A5J4V8Z4</accession>